<dbReference type="Pfam" id="PF10031">
    <property type="entry name" value="DUF2273"/>
    <property type="match status" value="1"/>
</dbReference>
<evidence type="ECO:0000313" key="2">
    <source>
        <dbReference type="EMBL" id="RRR54235.1"/>
    </source>
</evidence>
<gene>
    <name evidence="2" type="ORF">EI998_02860</name>
</gene>
<reference evidence="2 3" key="1">
    <citation type="submission" date="2018-11" db="EMBL/GenBank/DDBJ databases">
        <authorList>
            <person name="Stevens M.J."/>
            <person name="Cernela N."/>
            <person name="Spoerry Serrano N."/>
            <person name="Schmitt S."/>
            <person name="Schrenzel J."/>
            <person name="Stephan R."/>
        </authorList>
    </citation>
    <scope>NUCLEOTIDE SEQUENCE [LARGE SCALE GENOMIC DNA]</scope>
    <source>
        <strain evidence="2 3">PP422</strain>
    </source>
</reference>
<evidence type="ECO:0000313" key="3">
    <source>
        <dbReference type="Proteomes" id="UP000274117"/>
    </source>
</evidence>
<dbReference type="Proteomes" id="UP000274117">
    <property type="component" value="Unassembled WGS sequence"/>
</dbReference>
<organism evidence="2 3">
    <name type="scientific">Streptococcus suis</name>
    <dbReference type="NCBI Taxonomy" id="1307"/>
    <lineage>
        <taxon>Bacteria</taxon>
        <taxon>Bacillati</taxon>
        <taxon>Bacillota</taxon>
        <taxon>Bacilli</taxon>
        <taxon>Lactobacillales</taxon>
        <taxon>Streptococcaceae</taxon>
        <taxon>Streptococcus</taxon>
    </lineage>
</organism>
<accession>A0A3R8RDY4</accession>
<keyword evidence="1" id="KW-1133">Transmembrane helix</keyword>
<evidence type="ECO:0000256" key="1">
    <source>
        <dbReference type="SAM" id="Phobius"/>
    </source>
</evidence>
<dbReference type="AlphaFoldDB" id="A0A3R8RDY4"/>
<proteinExistence type="predicted"/>
<comment type="caution">
    <text evidence="2">The sequence shown here is derived from an EMBL/GenBank/DDBJ whole genome shotgun (WGS) entry which is preliminary data.</text>
</comment>
<sequence length="63" mass="6829">MKTVNKWTLPLVGGAVGLVLSILFLSLGFFKTLLVLVLVAIGVGVGFGLQETGLLENYFNKRY</sequence>
<feature type="transmembrane region" description="Helical" evidence="1">
    <location>
        <begin position="33"/>
        <end position="55"/>
    </location>
</feature>
<keyword evidence="1" id="KW-0472">Membrane</keyword>
<protein>
    <submittedName>
        <fullName evidence="2">DUF2273 domain-containing protein</fullName>
    </submittedName>
</protein>
<feature type="transmembrane region" description="Helical" evidence="1">
    <location>
        <begin position="7"/>
        <end position="27"/>
    </location>
</feature>
<dbReference type="RefSeq" id="WP_105110351.1">
    <property type="nucleotide sequence ID" value="NZ_JABCRN010000008.1"/>
</dbReference>
<name>A0A3R8RDY4_STRSU</name>
<dbReference type="InterPro" id="IPR018730">
    <property type="entry name" value="DUF2273"/>
</dbReference>
<keyword evidence="1" id="KW-0812">Transmembrane</keyword>
<reference evidence="2 3" key="2">
    <citation type="submission" date="2018-12" db="EMBL/GenBank/DDBJ databases">
        <title>Whole-genome sequences of fifteen clinical Streptococcus suis strains isolated from pigs between 2006 and 2018.</title>
        <authorList>
            <person name="Stevens M.J.A."/>
            <person name="Cernela N."/>
            <person name="Spoerry Serrano N."/>
            <person name="Schmitt S."/>
            <person name="Schrenzel J."/>
            <person name="Stephan R."/>
        </authorList>
    </citation>
    <scope>NUCLEOTIDE SEQUENCE [LARGE SCALE GENOMIC DNA]</scope>
    <source>
        <strain evidence="2 3">PP422</strain>
    </source>
</reference>
<dbReference type="EMBL" id="RSDO01000004">
    <property type="protein sequence ID" value="RRR54235.1"/>
    <property type="molecule type" value="Genomic_DNA"/>
</dbReference>